<dbReference type="AlphaFoldDB" id="A0A448WXE3"/>
<protein>
    <submittedName>
        <fullName evidence="1">Uncharacterized protein</fullName>
    </submittedName>
</protein>
<gene>
    <name evidence="1" type="ORF">PXEA_LOCUS15933</name>
</gene>
<evidence type="ECO:0000313" key="1">
    <source>
        <dbReference type="EMBL" id="VEL22493.1"/>
    </source>
</evidence>
<sequence>MFLCQEFSDKRSTIFEDSLPCSPSTVQSSETCSDNLVIGLVAVHHPPIEFCQSALATLANAAATAATTTTAGAGAGSASAASGLGSSESNSSSGLGGYTGVNEVSFSGQAGSSPGEAGSIRQSSVSSDSVALMASTPNSSCLAGFRIATAYFSWKKCGIEPLLALIIFFVWQTKRCQSFNCVNDDGPKTLASERGYNNSETICFQFSIWKNSEFLQQHFNVKFNLKGTA</sequence>
<reference evidence="1" key="1">
    <citation type="submission" date="2018-11" db="EMBL/GenBank/DDBJ databases">
        <authorList>
            <consortium name="Pathogen Informatics"/>
        </authorList>
    </citation>
    <scope>NUCLEOTIDE SEQUENCE</scope>
</reference>
<dbReference type="Proteomes" id="UP000784294">
    <property type="component" value="Unassembled WGS sequence"/>
</dbReference>
<name>A0A448WXE3_9PLAT</name>
<evidence type="ECO:0000313" key="2">
    <source>
        <dbReference type="Proteomes" id="UP000784294"/>
    </source>
</evidence>
<keyword evidence="2" id="KW-1185">Reference proteome</keyword>
<proteinExistence type="predicted"/>
<accession>A0A448WXE3</accession>
<dbReference type="EMBL" id="CAAALY010056735">
    <property type="protein sequence ID" value="VEL22493.1"/>
    <property type="molecule type" value="Genomic_DNA"/>
</dbReference>
<organism evidence="1 2">
    <name type="scientific">Protopolystoma xenopodis</name>
    <dbReference type="NCBI Taxonomy" id="117903"/>
    <lineage>
        <taxon>Eukaryota</taxon>
        <taxon>Metazoa</taxon>
        <taxon>Spiralia</taxon>
        <taxon>Lophotrochozoa</taxon>
        <taxon>Platyhelminthes</taxon>
        <taxon>Monogenea</taxon>
        <taxon>Polyopisthocotylea</taxon>
        <taxon>Polystomatidea</taxon>
        <taxon>Polystomatidae</taxon>
        <taxon>Protopolystoma</taxon>
    </lineage>
</organism>
<comment type="caution">
    <text evidence="1">The sequence shown here is derived from an EMBL/GenBank/DDBJ whole genome shotgun (WGS) entry which is preliminary data.</text>
</comment>